<organism evidence="2 3">
    <name type="scientific">Paenibacillus plantiphilus</name>
    <dbReference type="NCBI Taxonomy" id="2905650"/>
    <lineage>
        <taxon>Bacteria</taxon>
        <taxon>Bacillati</taxon>
        <taxon>Bacillota</taxon>
        <taxon>Bacilli</taxon>
        <taxon>Bacillales</taxon>
        <taxon>Paenibacillaceae</taxon>
        <taxon>Paenibacillus</taxon>
    </lineage>
</organism>
<keyword evidence="3" id="KW-1185">Reference proteome</keyword>
<proteinExistence type="predicted"/>
<sequence>MSNMHRIQWFDQQIREGKYPNSNHLAQQFEISRRQAQRDIEYLGISLRAPLLYMSKNRGYCYEHPTYVLPLLYMTEEEKQVLKFLAFRYRHYSYDNASAVNRVGHLLSRFTDEQHAGTVTDRLPVFDAHPRLMQNIELLSHAIQDCLIVQIVYKHPEEEATRLGICPFRLMNHYNGDYVIAFCEQQHKQRIFRLDSIEHVTVTDVRFERTIEPVGWEAGGSPVRKPFIAAVRLSSPLIGETWKGYPAQSMGELLYNIEFYDIDSFLQHLLSSEWQQVVAPKWLRTKLQGRCLKLLAQLNGEDES</sequence>
<evidence type="ECO:0000259" key="1">
    <source>
        <dbReference type="Pfam" id="PF13280"/>
    </source>
</evidence>
<evidence type="ECO:0000313" key="2">
    <source>
        <dbReference type="EMBL" id="CAH1216342.1"/>
    </source>
</evidence>
<gene>
    <name evidence="2" type="ORF">PAECIP111893_04101</name>
</gene>
<dbReference type="InterPro" id="IPR051534">
    <property type="entry name" value="CBASS_pafABC_assoc_protein"/>
</dbReference>
<dbReference type="Proteomes" id="UP000838686">
    <property type="component" value="Unassembled WGS sequence"/>
</dbReference>
<dbReference type="PROSITE" id="PS52050">
    <property type="entry name" value="WYL"/>
    <property type="match status" value="1"/>
</dbReference>
<dbReference type="PANTHER" id="PTHR34580:SF3">
    <property type="entry name" value="PROTEIN PAFB"/>
    <property type="match status" value="1"/>
</dbReference>
<dbReference type="InterPro" id="IPR026881">
    <property type="entry name" value="WYL_dom"/>
</dbReference>
<dbReference type="RefSeq" id="WP_236344430.1">
    <property type="nucleotide sequence ID" value="NZ_CAKMMF010000026.1"/>
</dbReference>
<protein>
    <recommendedName>
        <fullName evidence="1">WYL domain-containing protein</fullName>
    </recommendedName>
</protein>
<dbReference type="PANTHER" id="PTHR34580">
    <property type="match status" value="1"/>
</dbReference>
<dbReference type="Pfam" id="PF13280">
    <property type="entry name" value="WYL"/>
    <property type="match status" value="1"/>
</dbReference>
<evidence type="ECO:0000313" key="3">
    <source>
        <dbReference type="Proteomes" id="UP000838686"/>
    </source>
</evidence>
<comment type="caution">
    <text evidence="2">The sequence shown here is derived from an EMBL/GenBank/DDBJ whole genome shotgun (WGS) entry which is preliminary data.</text>
</comment>
<feature type="domain" description="WYL" evidence="1">
    <location>
        <begin position="135"/>
        <end position="202"/>
    </location>
</feature>
<reference evidence="2" key="1">
    <citation type="submission" date="2022-01" db="EMBL/GenBank/DDBJ databases">
        <authorList>
            <person name="Criscuolo A."/>
        </authorList>
    </citation>
    <scope>NUCLEOTIDE SEQUENCE</scope>
    <source>
        <strain evidence="2">CIP111893</strain>
    </source>
</reference>
<accession>A0ABM9CLP5</accession>
<name>A0ABM9CLP5_9BACL</name>
<dbReference type="EMBL" id="CAKMMF010000026">
    <property type="protein sequence ID" value="CAH1216342.1"/>
    <property type="molecule type" value="Genomic_DNA"/>
</dbReference>